<dbReference type="InterPro" id="IPR007197">
    <property type="entry name" value="rSAM"/>
</dbReference>
<dbReference type="PIRSF" id="PIRSF006004">
    <property type="entry name" value="CHP00048"/>
    <property type="match status" value="1"/>
</dbReference>
<evidence type="ECO:0000313" key="14">
    <source>
        <dbReference type="EMBL" id="TQF17831.1"/>
    </source>
</evidence>
<comment type="caution">
    <text evidence="14">The sequence shown here is derived from an EMBL/GenBank/DDBJ whole genome shotgun (WGS) entry which is preliminary data.</text>
</comment>
<dbReference type="SFLD" id="SFLDS00029">
    <property type="entry name" value="Radical_SAM"/>
    <property type="match status" value="1"/>
</dbReference>
<keyword evidence="6" id="KW-0489">Methyltransferase</keyword>
<dbReference type="OrthoDB" id="9793973at2"/>
<dbReference type="InterPro" id="IPR004383">
    <property type="entry name" value="rRNA_lsu_MTrfase_RlmN/Cfr"/>
</dbReference>
<comment type="cofactor">
    <cofactor evidence="1">
        <name>[4Fe-4S] cluster</name>
        <dbReference type="ChEBI" id="CHEBI:49883"/>
    </cofactor>
</comment>
<evidence type="ECO:0000256" key="12">
    <source>
        <dbReference type="ARBA" id="ARBA00023157"/>
    </source>
</evidence>
<dbReference type="GO" id="GO:0051539">
    <property type="term" value="F:4 iron, 4 sulfur cluster binding"/>
    <property type="evidence" value="ECO:0007669"/>
    <property type="project" value="UniProtKB-KW"/>
</dbReference>
<evidence type="ECO:0000256" key="3">
    <source>
        <dbReference type="ARBA" id="ARBA00007544"/>
    </source>
</evidence>
<dbReference type="GO" id="GO:0008173">
    <property type="term" value="F:RNA methyltransferase activity"/>
    <property type="evidence" value="ECO:0007669"/>
    <property type="project" value="InterPro"/>
</dbReference>
<evidence type="ECO:0000256" key="6">
    <source>
        <dbReference type="ARBA" id="ARBA00022603"/>
    </source>
</evidence>
<dbReference type="GO" id="GO:0070475">
    <property type="term" value="P:rRNA base methylation"/>
    <property type="evidence" value="ECO:0007669"/>
    <property type="project" value="TreeGrafter"/>
</dbReference>
<evidence type="ECO:0000256" key="7">
    <source>
        <dbReference type="ARBA" id="ARBA00022679"/>
    </source>
</evidence>
<dbReference type="PANTHER" id="PTHR30544">
    <property type="entry name" value="23S RRNA METHYLTRANSFERASE"/>
    <property type="match status" value="1"/>
</dbReference>
<dbReference type="InterPro" id="IPR013785">
    <property type="entry name" value="Aldolase_TIM"/>
</dbReference>
<dbReference type="GO" id="GO:0046872">
    <property type="term" value="F:metal ion binding"/>
    <property type="evidence" value="ECO:0007669"/>
    <property type="project" value="UniProtKB-KW"/>
</dbReference>
<evidence type="ECO:0000256" key="5">
    <source>
        <dbReference type="ARBA" id="ARBA00022490"/>
    </source>
</evidence>
<evidence type="ECO:0000313" key="15">
    <source>
        <dbReference type="Proteomes" id="UP000315369"/>
    </source>
</evidence>
<evidence type="ECO:0000256" key="8">
    <source>
        <dbReference type="ARBA" id="ARBA00022691"/>
    </source>
</evidence>
<keyword evidence="15" id="KW-1185">Reference proteome</keyword>
<feature type="domain" description="Radical SAM core" evidence="13">
    <location>
        <begin position="99"/>
        <end position="327"/>
    </location>
</feature>
<dbReference type="CDD" id="cd01335">
    <property type="entry name" value="Radical_SAM"/>
    <property type="match status" value="1"/>
</dbReference>
<comment type="similarity">
    <text evidence="3">Belongs to the radical SAM superfamily. RlmN family.</text>
</comment>
<dbReference type="EMBL" id="VIFM01000003">
    <property type="protein sequence ID" value="TQF17831.1"/>
    <property type="molecule type" value="Genomic_DNA"/>
</dbReference>
<dbReference type="SFLD" id="SFLDF00275">
    <property type="entry name" value="adenosine_C2_methyltransferase"/>
    <property type="match status" value="1"/>
</dbReference>
<dbReference type="PROSITE" id="PS51918">
    <property type="entry name" value="RADICAL_SAM"/>
    <property type="match status" value="1"/>
</dbReference>
<dbReference type="RefSeq" id="WP_141640554.1">
    <property type="nucleotide sequence ID" value="NZ_VIFM01000003.1"/>
</dbReference>
<dbReference type="GO" id="GO:0030488">
    <property type="term" value="P:tRNA methylation"/>
    <property type="evidence" value="ECO:0007669"/>
    <property type="project" value="TreeGrafter"/>
</dbReference>
<evidence type="ECO:0000259" key="13">
    <source>
        <dbReference type="PROSITE" id="PS51918"/>
    </source>
</evidence>
<comment type="subcellular location">
    <subcellularLocation>
        <location evidence="2">Cytoplasm</location>
    </subcellularLocation>
</comment>
<dbReference type="SFLD" id="SFLDG01062">
    <property type="entry name" value="methyltransferase_(Class_A)"/>
    <property type="match status" value="1"/>
</dbReference>
<name>A0A540X957_9BACT</name>
<keyword evidence="12" id="KW-1015">Disulfide bond</keyword>
<keyword evidence="10" id="KW-0408">Iron</keyword>
<dbReference type="AlphaFoldDB" id="A0A540X957"/>
<keyword evidence="5" id="KW-0963">Cytoplasm</keyword>
<dbReference type="Gene3D" id="3.20.20.70">
    <property type="entry name" value="Aldolase class I"/>
    <property type="match status" value="1"/>
</dbReference>
<evidence type="ECO:0000256" key="2">
    <source>
        <dbReference type="ARBA" id="ARBA00004496"/>
    </source>
</evidence>
<dbReference type="InterPro" id="IPR058240">
    <property type="entry name" value="rSAM_sf"/>
</dbReference>
<dbReference type="GO" id="GO:0005737">
    <property type="term" value="C:cytoplasm"/>
    <property type="evidence" value="ECO:0007669"/>
    <property type="project" value="UniProtKB-SubCell"/>
</dbReference>
<dbReference type="PANTHER" id="PTHR30544:SF5">
    <property type="entry name" value="RADICAL SAM CORE DOMAIN-CONTAINING PROTEIN"/>
    <property type="match status" value="1"/>
</dbReference>
<dbReference type="NCBIfam" id="NF011040">
    <property type="entry name" value="PRK14470.1"/>
    <property type="match status" value="1"/>
</dbReference>
<evidence type="ECO:0000256" key="4">
    <source>
        <dbReference type="ARBA" id="ARBA00022485"/>
    </source>
</evidence>
<sequence>MNLKQLSLPELSEALAPFAPSPTAVRKVFAAVFAHGLGSVEEVARSPQVPRRVADHLKAHAEMPSLQVVERRRADDGFVKYLFDSPLGGRIEAVRIPIFDEKYVVCVSSQVGCALACDFCMTGKLGFKRNLQTWEILDQVLQVRAEADRPVRGVVFMGMGEPLLNYKETLRAAGILSNPAGFSISGQSITFSTAGHVPAIRRYTREGHPYRLAFSVTSAIPEKRMKVLPIEKTHPLPELIEAIREYSQVRRERAMIAYVAIRGFNLEREDAEALKVAFEGIPIKVDLIDVTDPTGKYEPPTAEELSAFRDYLQILKAPVARRYSGGKEIGAACGTLAATQYGGTVMPAPVSESTSTTT</sequence>
<dbReference type="InterPro" id="IPR040072">
    <property type="entry name" value="Methyltransferase_A"/>
</dbReference>
<evidence type="ECO:0000256" key="10">
    <source>
        <dbReference type="ARBA" id="ARBA00023004"/>
    </source>
</evidence>
<keyword evidence="9" id="KW-0479">Metal-binding</keyword>
<evidence type="ECO:0000256" key="9">
    <source>
        <dbReference type="ARBA" id="ARBA00022723"/>
    </source>
</evidence>
<accession>A0A540X957</accession>
<keyword evidence="7" id="KW-0808">Transferase</keyword>
<keyword evidence="4" id="KW-0004">4Fe-4S</keyword>
<proteinExistence type="inferred from homology"/>
<keyword evidence="11" id="KW-0411">Iron-sulfur</keyword>
<reference evidence="14 15" key="1">
    <citation type="submission" date="2019-06" db="EMBL/GenBank/DDBJ databases">
        <authorList>
            <person name="Livingstone P."/>
            <person name="Whitworth D."/>
        </authorList>
    </citation>
    <scope>NUCLEOTIDE SEQUENCE [LARGE SCALE GENOMIC DNA]</scope>
    <source>
        <strain evidence="14 15">AM401</strain>
    </source>
</reference>
<keyword evidence="8" id="KW-0949">S-adenosyl-L-methionine</keyword>
<protein>
    <submittedName>
        <fullName evidence="14">Radical SAM protein</fullName>
    </submittedName>
</protein>
<evidence type="ECO:0000256" key="1">
    <source>
        <dbReference type="ARBA" id="ARBA00001966"/>
    </source>
</evidence>
<dbReference type="SUPFAM" id="SSF102114">
    <property type="entry name" value="Radical SAM enzymes"/>
    <property type="match status" value="1"/>
</dbReference>
<evidence type="ECO:0000256" key="11">
    <source>
        <dbReference type="ARBA" id="ARBA00023014"/>
    </source>
</evidence>
<gene>
    <name evidence="14" type="ORF">FJV41_01425</name>
</gene>
<dbReference type="Pfam" id="PF04055">
    <property type="entry name" value="Radical_SAM"/>
    <property type="match status" value="1"/>
</dbReference>
<organism evidence="14 15">
    <name type="scientific">Myxococcus llanfairpwllgwyngyllgogerychwyrndrobwllllantysiliogogogochensis</name>
    <dbReference type="NCBI Taxonomy" id="2590453"/>
    <lineage>
        <taxon>Bacteria</taxon>
        <taxon>Pseudomonadati</taxon>
        <taxon>Myxococcota</taxon>
        <taxon>Myxococcia</taxon>
        <taxon>Myxococcales</taxon>
        <taxon>Cystobacterineae</taxon>
        <taxon>Myxococcaceae</taxon>
        <taxon>Myxococcus</taxon>
    </lineage>
</organism>
<dbReference type="Proteomes" id="UP000315369">
    <property type="component" value="Unassembled WGS sequence"/>
</dbReference>